<keyword evidence="7" id="KW-0547">Nucleotide-binding</keyword>
<keyword evidence="9" id="KW-0067">ATP-binding</keyword>
<comment type="caution">
    <text evidence="15">The sequence shown here is derived from an EMBL/GenBank/DDBJ whole genome shotgun (WGS) entry which is preliminary data.</text>
</comment>
<dbReference type="GO" id="GO:0005524">
    <property type="term" value="F:ATP binding"/>
    <property type="evidence" value="ECO:0007669"/>
    <property type="project" value="UniProtKB-KW"/>
</dbReference>
<dbReference type="SUPFAM" id="SSF51621">
    <property type="entry name" value="Phosphoenolpyruvate/pyruvate domain"/>
    <property type="match status" value="1"/>
</dbReference>
<evidence type="ECO:0000256" key="1">
    <source>
        <dbReference type="ARBA" id="ARBA00001958"/>
    </source>
</evidence>
<evidence type="ECO:0000256" key="6">
    <source>
        <dbReference type="ARBA" id="ARBA00022723"/>
    </source>
</evidence>
<dbReference type="InterPro" id="IPR015793">
    <property type="entry name" value="Pyrv_Knase_brl"/>
</dbReference>
<feature type="domain" description="Pyruvate kinase barrel" evidence="14">
    <location>
        <begin position="1"/>
        <end position="93"/>
    </location>
</feature>
<comment type="similarity">
    <text evidence="3 13">Belongs to the pyruvate kinase family.</text>
</comment>
<comment type="catalytic activity">
    <reaction evidence="13">
        <text>pyruvate + ATP = phosphoenolpyruvate + ADP + H(+)</text>
        <dbReference type="Rhea" id="RHEA:18157"/>
        <dbReference type="ChEBI" id="CHEBI:15361"/>
        <dbReference type="ChEBI" id="CHEBI:15378"/>
        <dbReference type="ChEBI" id="CHEBI:30616"/>
        <dbReference type="ChEBI" id="CHEBI:58702"/>
        <dbReference type="ChEBI" id="CHEBI:456216"/>
        <dbReference type="EC" id="2.7.1.40"/>
    </reaction>
</comment>
<evidence type="ECO:0000256" key="5">
    <source>
        <dbReference type="ARBA" id="ARBA00022679"/>
    </source>
</evidence>
<dbReference type="GO" id="GO:0016301">
    <property type="term" value="F:kinase activity"/>
    <property type="evidence" value="ECO:0007669"/>
    <property type="project" value="UniProtKB-KW"/>
</dbReference>
<dbReference type="PANTHER" id="PTHR11817">
    <property type="entry name" value="PYRUVATE KINASE"/>
    <property type="match status" value="1"/>
</dbReference>
<organism evidence="15 16">
    <name type="scientific">Hibiscus syriacus</name>
    <name type="common">Rose of Sharon</name>
    <dbReference type="NCBI Taxonomy" id="106335"/>
    <lineage>
        <taxon>Eukaryota</taxon>
        <taxon>Viridiplantae</taxon>
        <taxon>Streptophyta</taxon>
        <taxon>Embryophyta</taxon>
        <taxon>Tracheophyta</taxon>
        <taxon>Spermatophyta</taxon>
        <taxon>Magnoliopsida</taxon>
        <taxon>eudicotyledons</taxon>
        <taxon>Gunneridae</taxon>
        <taxon>Pentapetalae</taxon>
        <taxon>rosids</taxon>
        <taxon>malvids</taxon>
        <taxon>Malvales</taxon>
        <taxon>Malvaceae</taxon>
        <taxon>Malvoideae</taxon>
        <taxon>Hibiscus</taxon>
    </lineage>
</organism>
<name>A0A6A3CHV4_HIBSY</name>
<evidence type="ECO:0000313" key="16">
    <source>
        <dbReference type="Proteomes" id="UP000436088"/>
    </source>
</evidence>
<dbReference type="EMBL" id="VEPZ02000320">
    <property type="protein sequence ID" value="KAE8727021.1"/>
    <property type="molecule type" value="Genomic_DNA"/>
</dbReference>
<dbReference type="InterPro" id="IPR001697">
    <property type="entry name" value="Pyr_Knase"/>
</dbReference>
<accession>A0A6A3CHV4</accession>
<dbReference type="FunFam" id="3.20.20.60:FF:000093">
    <property type="entry name" value="Pyruvate kinase"/>
    <property type="match status" value="1"/>
</dbReference>
<keyword evidence="16" id="KW-1185">Reference proteome</keyword>
<keyword evidence="6" id="KW-0479">Metal-binding</keyword>
<reference evidence="15" key="1">
    <citation type="submission" date="2019-09" db="EMBL/GenBank/DDBJ databases">
        <title>Draft genome information of white flower Hibiscus syriacus.</title>
        <authorList>
            <person name="Kim Y.-M."/>
        </authorList>
    </citation>
    <scope>NUCLEOTIDE SEQUENCE [LARGE SCALE GENOMIC DNA]</scope>
    <source>
        <strain evidence="15">YM2019G1</strain>
    </source>
</reference>
<dbReference type="PRINTS" id="PR01050">
    <property type="entry name" value="PYRUVTKNASE"/>
</dbReference>
<gene>
    <name evidence="15" type="ORF">F3Y22_tig00005929pilonHSYRG00053</name>
</gene>
<evidence type="ECO:0000256" key="2">
    <source>
        <dbReference type="ARBA" id="ARBA00004997"/>
    </source>
</evidence>
<dbReference type="Gene3D" id="3.20.20.60">
    <property type="entry name" value="Phosphoenolpyruvate-binding domains"/>
    <property type="match status" value="1"/>
</dbReference>
<dbReference type="InterPro" id="IPR040442">
    <property type="entry name" value="Pyrv_kinase-like_dom_sf"/>
</dbReference>
<dbReference type="GO" id="GO:0000287">
    <property type="term" value="F:magnesium ion binding"/>
    <property type="evidence" value="ECO:0007669"/>
    <property type="project" value="InterPro"/>
</dbReference>
<comment type="cofactor">
    <cofactor evidence="1">
        <name>K(+)</name>
        <dbReference type="ChEBI" id="CHEBI:29103"/>
    </cofactor>
</comment>
<evidence type="ECO:0000256" key="3">
    <source>
        <dbReference type="ARBA" id="ARBA00008663"/>
    </source>
</evidence>
<evidence type="ECO:0000256" key="10">
    <source>
        <dbReference type="ARBA" id="ARBA00022842"/>
    </source>
</evidence>
<evidence type="ECO:0000256" key="7">
    <source>
        <dbReference type="ARBA" id="ARBA00022741"/>
    </source>
</evidence>
<protein>
    <recommendedName>
        <fullName evidence="4 13">Pyruvate kinase</fullName>
        <ecNumber evidence="4 13">2.7.1.40</ecNumber>
    </recommendedName>
</protein>
<proteinExistence type="inferred from homology"/>
<sequence>MTDKDWEDIKFGVDNQVDFYAVSFVKDAKVVHELKDYLKGCNADIHVIVKIQSADSIPKLHSIIFATDGAMVARGDLGAELPIEEVPLLQPLAYRKNDACLPLAGTPRDGLSNIPRVDENLVTEGESVTLVQSGARPICHHESTHHIQVRKIETMNL</sequence>
<dbReference type="Proteomes" id="UP000436088">
    <property type="component" value="Unassembled WGS sequence"/>
</dbReference>
<dbReference type="Pfam" id="PF00224">
    <property type="entry name" value="PK"/>
    <property type="match status" value="1"/>
</dbReference>
<dbReference type="UniPathway" id="UPA00109">
    <property type="reaction ID" value="UER00188"/>
</dbReference>
<dbReference type="GO" id="GO:0030955">
    <property type="term" value="F:potassium ion binding"/>
    <property type="evidence" value="ECO:0007669"/>
    <property type="project" value="InterPro"/>
</dbReference>
<evidence type="ECO:0000256" key="8">
    <source>
        <dbReference type="ARBA" id="ARBA00022777"/>
    </source>
</evidence>
<keyword evidence="5 13" id="KW-0808">Transferase</keyword>
<keyword evidence="11 13" id="KW-0324">Glycolysis</keyword>
<keyword evidence="10 13" id="KW-0460">Magnesium</keyword>
<evidence type="ECO:0000313" key="15">
    <source>
        <dbReference type="EMBL" id="KAE8727021.1"/>
    </source>
</evidence>
<evidence type="ECO:0000256" key="9">
    <source>
        <dbReference type="ARBA" id="ARBA00022840"/>
    </source>
</evidence>
<evidence type="ECO:0000256" key="13">
    <source>
        <dbReference type="RuleBase" id="RU000504"/>
    </source>
</evidence>
<dbReference type="InterPro" id="IPR015813">
    <property type="entry name" value="Pyrv/PenolPyrv_kinase-like_dom"/>
</dbReference>
<evidence type="ECO:0000256" key="12">
    <source>
        <dbReference type="ARBA" id="ARBA00023317"/>
    </source>
</evidence>
<dbReference type="EC" id="2.7.1.40" evidence="4 13"/>
<dbReference type="GO" id="GO:0004743">
    <property type="term" value="F:pyruvate kinase activity"/>
    <property type="evidence" value="ECO:0007669"/>
    <property type="project" value="UniProtKB-EC"/>
</dbReference>
<keyword evidence="12 15" id="KW-0670">Pyruvate</keyword>
<dbReference type="AlphaFoldDB" id="A0A6A3CHV4"/>
<comment type="pathway">
    <text evidence="2 13">Carbohydrate degradation; glycolysis; pyruvate from D-glyceraldehyde 3-phosphate: step 5/5.</text>
</comment>
<evidence type="ECO:0000256" key="4">
    <source>
        <dbReference type="ARBA" id="ARBA00012142"/>
    </source>
</evidence>
<evidence type="ECO:0000256" key="11">
    <source>
        <dbReference type="ARBA" id="ARBA00023152"/>
    </source>
</evidence>
<evidence type="ECO:0000259" key="14">
    <source>
        <dbReference type="Pfam" id="PF00224"/>
    </source>
</evidence>
<keyword evidence="8 13" id="KW-0418">Kinase</keyword>